<feature type="signal peptide" evidence="1">
    <location>
        <begin position="1"/>
        <end position="21"/>
    </location>
</feature>
<organism evidence="3 4">
    <name type="scientific">Xanthoceras sorbifolium</name>
    <dbReference type="NCBI Taxonomy" id="99658"/>
    <lineage>
        <taxon>Eukaryota</taxon>
        <taxon>Viridiplantae</taxon>
        <taxon>Streptophyta</taxon>
        <taxon>Embryophyta</taxon>
        <taxon>Tracheophyta</taxon>
        <taxon>Spermatophyta</taxon>
        <taxon>Magnoliopsida</taxon>
        <taxon>eudicotyledons</taxon>
        <taxon>Gunneridae</taxon>
        <taxon>Pentapetalae</taxon>
        <taxon>rosids</taxon>
        <taxon>malvids</taxon>
        <taxon>Sapindales</taxon>
        <taxon>Sapindaceae</taxon>
        <taxon>Xanthoceroideae</taxon>
        <taxon>Xanthoceras</taxon>
    </lineage>
</organism>
<evidence type="ECO:0000313" key="4">
    <source>
        <dbReference type="Proteomes" id="UP000827721"/>
    </source>
</evidence>
<dbReference type="SMART" id="SM00837">
    <property type="entry name" value="DPBB_1"/>
    <property type="match status" value="1"/>
</dbReference>
<dbReference type="EMBL" id="JAFEMO010000119">
    <property type="protein sequence ID" value="KAH7526061.1"/>
    <property type="molecule type" value="Genomic_DNA"/>
</dbReference>
<dbReference type="Gene3D" id="2.40.40.10">
    <property type="entry name" value="RlpA-like domain"/>
    <property type="match status" value="1"/>
</dbReference>
<dbReference type="InterPro" id="IPR009009">
    <property type="entry name" value="RlpA-like_DPBB"/>
</dbReference>
<dbReference type="PANTHER" id="PTHR47295">
    <property type="entry name" value="EG45-LIKE DOMAIN CONTAINING PROTEIN 1-RELATED"/>
    <property type="match status" value="1"/>
</dbReference>
<feature type="chain" id="PRO_5047205690" description="Expansin-like EG45 domain-containing protein" evidence="1">
    <location>
        <begin position="22"/>
        <end position="183"/>
    </location>
</feature>
<dbReference type="Proteomes" id="UP000827721">
    <property type="component" value="Unassembled WGS sequence"/>
</dbReference>
<sequence length="183" mass="19965">MQRLFIVTALIFCLFSMAVVAKTATFYSPPYTPSECNDNQDMGVMIAAASDEFWEGGKACGKKYKVKCLGPKDDGDRHPCKGKGEVEVTIIDHCRGDCRGYIDLSEDAFRKIAILSAGVIKVSLDEYATPFCHLWSTVRGSKGLWLLIPDLDLICKGWTLQGDSGLVLEEDTGKAVTEDGVSA</sequence>
<keyword evidence="1" id="KW-0732">Signal</keyword>
<gene>
    <name evidence="3" type="ORF">JRO89_XSUnG0068600</name>
</gene>
<name>A0ABQ8GZN7_9ROSI</name>
<dbReference type="PROSITE" id="PS50842">
    <property type="entry name" value="EXPANSIN_EG45"/>
    <property type="match status" value="1"/>
</dbReference>
<feature type="domain" description="Expansin-like EG45" evidence="2">
    <location>
        <begin position="13"/>
        <end position="124"/>
    </location>
</feature>
<dbReference type="CDD" id="cd22269">
    <property type="entry name" value="DPBB_EG45-like"/>
    <property type="match status" value="1"/>
</dbReference>
<accession>A0ABQ8GZN7</accession>
<comment type="caution">
    <text evidence="3">The sequence shown here is derived from an EMBL/GenBank/DDBJ whole genome shotgun (WGS) entry which is preliminary data.</text>
</comment>
<evidence type="ECO:0000259" key="2">
    <source>
        <dbReference type="PROSITE" id="PS50842"/>
    </source>
</evidence>
<dbReference type="InterPro" id="IPR007112">
    <property type="entry name" value="Expansin/allergen_DPBB_dom"/>
</dbReference>
<dbReference type="SUPFAM" id="SSF50685">
    <property type="entry name" value="Barwin-like endoglucanases"/>
    <property type="match status" value="1"/>
</dbReference>
<dbReference type="InterPro" id="IPR036908">
    <property type="entry name" value="RlpA-like_sf"/>
</dbReference>
<evidence type="ECO:0000256" key="1">
    <source>
        <dbReference type="SAM" id="SignalP"/>
    </source>
</evidence>
<dbReference type="Pfam" id="PF03330">
    <property type="entry name" value="DPBB_1"/>
    <property type="match status" value="1"/>
</dbReference>
<protein>
    <recommendedName>
        <fullName evidence="2">Expansin-like EG45 domain-containing protein</fullName>
    </recommendedName>
</protein>
<reference evidence="3 4" key="1">
    <citation type="submission" date="2021-02" db="EMBL/GenBank/DDBJ databases">
        <title>Plant Genome Project.</title>
        <authorList>
            <person name="Zhang R.-G."/>
        </authorList>
    </citation>
    <scope>NUCLEOTIDE SEQUENCE [LARGE SCALE GENOMIC DNA]</scope>
    <source>
        <tissue evidence="3">Leaves</tissue>
    </source>
</reference>
<dbReference type="PANTHER" id="PTHR47295:SF2">
    <property type="entry name" value="EG45-LIKE DOMAIN CONTAINING PROTEIN 1-RELATED"/>
    <property type="match status" value="1"/>
</dbReference>
<evidence type="ECO:0000313" key="3">
    <source>
        <dbReference type="EMBL" id="KAH7526061.1"/>
    </source>
</evidence>
<proteinExistence type="predicted"/>
<dbReference type="InterPro" id="IPR044206">
    <property type="entry name" value="EGC1/2"/>
</dbReference>
<keyword evidence="4" id="KW-1185">Reference proteome</keyword>